<organism evidence="1 2">
    <name type="scientific">Conidiobolus coronatus (strain ATCC 28846 / CBS 209.66 / NRRL 28638)</name>
    <name type="common">Delacroixia coronata</name>
    <dbReference type="NCBI Taxonomy" id="796925"/>
    <lineage>
        <taxon>Eukaryota</taxon>
        <taxon>Fungi</taxon>
        <taxon>Fungi incertae sedis</taxon>
        <taxon>Zoopagomycota</taxon>
        <taxon>Entomophthoromycotina</taxon>
        <taxon>Entomophthoromycetes</taxon>
        <taxon>Entomophthorales</taxon>
        <taxon>Ancylistaceae</taxon>
        <taxon>Conidiobolus</taxon>
    </lineage>
</organism>
<evidence type="ECO:0000313" key="1">
    <source>
        <dbReference type="EMBL" id="KXN72171.1"/>
    </source>
</evidence>
<dbReference type="AlphaFoldDB" id="A0A137PB62"/>
<dbReference type="OMA" id="MATEMNN"/>
<accession>A0A137PB62</accession>
<reference evidence="1 2" key="1">
    <citation type="journal article" date="2015" name="Genome Biol. Evol.">
        <title>Phylogenomic analyses indicate that early fungi evolved digesting cell walls of algal ancestors of land plants.</title>
        <authorList>
            <person name="Chang Y."/>
            <person name="Wang S."/>
            <person name="Sekimoto S."/>
            <person name="Aerts A.L."/>
            <person name="Choi C."/>
            <person name="Clum A."/>
            <person name="LaButti K.M."/>
            <person name="Lindquist E.A."/>
            <person name="Yee Ngan C."/>
            <person name="Ohm R.A."/>
            <person name="Salamov A.A."/>
            <person name="Grigoriev I.V."/>
            <person name="Spatafora J.W."/>
            <person name="Berbee M.L."/>
        </authorList>
    </citation>
    <scope>NUCLEOTIDE SEQUENCE [LARGE SCALE GENOMIC DNA]</scope>
    <source>
        <strain evidence="1 2">NRRL 28638</strain>
    </source>
</reference>
<dbReference type="OrthoDB" id="2414723at2759"/>
<name>A0A137PB62_CONC2</name>
<proteinExistence type="predicted"/>
<dbReference type="Proteomes" id="UP000070444">
    <property type="component" value="Unassembled WGS sequence"/>
</dbReference>
<sequence>MISTSTISNLYSNMGIPLFMYKKQPGIDQTKVDQGIRLSAQAVELDQTGTTVAEKEEALFTYFLSLKNFLEALLINKNKIEVKIILKKLKLLITHFENVLEKDEPINPDEQVDIAKILELENNAQQAQNHSLSDKVVQVAVAGAVALKKSPIPNTVYNTLNYTLQTAQTIDQYLGVQKIAWEVGKVGLNKAAEIDKRYKVKEKVGAAMLTSATAILQAGLAYKQAPSYSDSRETS</sequence>
<gene>
    <name evidence="1" type="ORF">CONCODRAFT_16416</name>
</gene>
<protein>
    <submittedName>
        <fullName evidence="1">Uncharacterized protein</fullName>
    </submittedName>
</protein>
<evidence type="ECO:0000313" key="2">
    <source>
        <dbReference type="Proteomes" id="UP000070444"/>
    </source>
</evidence>
<keyword evidence="2" id="KW-1185">Reference proteome</keyword>
<dbReference type="STRING" id="796925.A0A137PB62"/>
<dbReference type="EMBL" id="KQ964459">
    <property type="protein sequence ID" value="KXN72171.1"/>
    <property type="molecule type" value="Genomic_DNA"/>
</dbReference>